<protein>
    <submittedName>
        <fullName evidence="4">RimK family protein</fullName>
    </submittedName>
</protein>
<dbReference type="InterPro" id="IPR011761">
    <property type="entry name" value="ATP-grasp"/>
</dbReference>
<keyword evidence="2" id="KW-0067">ATP-binding</keyword>
<accession>A0ABX7MPA9</accession>
<keyword evidence="5" id="KW-1185">Reference proteome</keyword>
<dbReference type="InterPro" id="IPR025839">
    <property type="entry name" value="RLAN_dom"/>
</dbReference>
<gene>
    <name evidence="4" type="ORF">LPB19_13290</name>
</gene>
<organism evidence="4 5">
    <name type="scientific">Marinobacter salinisoli</name>
    <dbReference type="NCBI Taxonomy" id="2769486"/>
    <lineage>
        <taxon>Bacteria</taxon>
        <taxon>Pseudomonadati</taxon>
        <taxon>Pseudomonadota</taxon>
        <taxon>Gammaproteobacteria</taxon>
        <taxon>Pseudomonadales</taxon>
        <taxon>Marinobacteraceae</taxon>
        <taxon>Marinobacter</taxon>
    </lineage>
</organism>
<sequence length="501" mass="56957">MSRLFIVVDQSKDWAPYYPSEDVLTFDQYLEMSVPASRRVRVINLCQSAKYLSRGYYCSLLAEARGHHVVPSVMTLNDLSRKGLFSLQLDSLDDSVTQWLTSAGSEIAPASDDRQATHELRVRTFFGQVEQPALKQVARLLFERFPCPILEVVFRRRKGKGWQIESMKPASPADLSDHEQDLFATALDRFSSMVWRKPRGRQRYRYDLAVLVNPDEEMPPSDQEALRRFEKAGKKLGINVEQITRKDFLRLPEYDGLFIRETTAIDHHTYRFARKAEAEGLVVIDDPVSILRCTNKVFLADLLRTNKVPTPKTLILSRDQKKAVEQVVQEIGFPVVIKIPDGAFSRGVTKAEDEASLRAGLKALFKQSALVLAQEYLYTDYDWRIGVLGGRAIYACKYMMVKGHWQIYQHGESSSESGDFETLPTYEVPRNVIQAALNATKLIGNGLYGVDIKQSGNRVAVIEVNDNPSIDAGIEDRFLGGELYTLIMQEFLARMEQNREK</sequence>
<dbReference type="Pfam" id="PF08443">
    <property type="entry name" value="RimK"/>
    <property type="match status" value="1"/>
</dbReference>
<dbReference type="Gene3D" id="3.30.470.20">
    <property type="entry name" value="ATP-grasp fold, B domain"/>
    <property type="match status" value="1"/>
</dbReference>
<dbReference type="PROSITE" id="PS50975">
    <property type="entry name" value="ATP_GRASP"/>
    <property type="match status" value="1"/>
</dbReference>
<dbReference type="Pfam" id="PF14401">
    <property type="entry name" value="RLAN"/>
    <property type="match status" value="1"/>
</dbReference>
<dbReference type="RefSeq" id="WP_206643377.1">
    <property type="nucleotide sequence ID" value="NZ_CP071247.1"/>
</dbReference>
<evidence type="ECO:0000313" key="4">
    <source>
        <dbReference type="EMBL" id="QSP94155.1"/>
    </source>
</evidence>
<dbReference type="Proteomes" id="UP000663555">
    <property type="component" value="Chromosome"/>
</dbReference>
<feature type="domain" description="ATP-grasp" evidence="3">
    <location>
        <begin position="300"/>
        <end position="492"/>
    </location>
</feature>
<dbReference type="InterPro" id="IPR013815">
    <property type="entry name" value="ATP_grasp_subdomain_1"/>
</dbReference>
<proteinExistence type="predicted"/>
<evidence type="ECO:0000256" key="1">
    <source>
        <dbReference type="ARBA" id="ARBA00023211"/>
    </source>
</evidence>
<keyword evidence="2" id="KW-0547">Nucleotide-binding</keyword>
<dbReference type="PANTHER" id="PTHR21621">
    <property type="entry name" value="RIBOSOMAL PROTEIN S6 MODIFICATION PROTEIN"/>
    <property type="match status" value="1"/>
</dbReference>
<evidence type="ECO:0000259" key="3">
    <source>
        <dbReference type="PROSITE" id="PS50975"/>
    </source>
</evidence>
<reference evidence="4 5" key="1">
    <citation type="submission" date="2021-03" db="EMBL/GenBank/DDBJ databases">
        <title>Genome sequencing of Marinobacter sp. LPB0319.</title>
        <authorList>
            <person name="Kim J."/>
        </authorList>
    </citation>
    <scope>NUCLEOTIDE SEQUENCE [LARGE SCALE GENOMIC DNA]</scope>
    <source>
        <strain evidence="4 5">LPB0319</strain>
    </source>
</reference>
<evidence type="ECO:0000256" key="2">
    <source>
        <dbReference type="PROSITE-ProRule" id="PRU00409"/>
    </source>
</evidence>
<dbReference type="PANTHER" id="PTHR21621:SF0">
    <property type="entry name" value="BETA-CITRYLGLUTAMATE SYNTHASE B-RELATED"/>
    <property type="match status" value="1"/>
</dbReference>
<dbReference type="Gene3D" id="3.30.1490.20">
    <property type="entry name" value="ATP-grasp fold, A domain"/>
    <property type="match status" value="1"/>
</dbReference>
<dbReference type="SUPFAM" id="SSF56059">
    <property type="entry name" value="Glutathione synthetase ATP-binding domain-like"/>
    <property type="match status" value="1"/>
</dbReference>
<dbReference type="EMBL" id="CP071247">
    <property type="protein sequence ID" value="QSP94155.1"/>
    <property type="molecule type" value="Genomic_DNA"/>
</dbReference>
<dbReference type="InterPro" id="IPR013651">
    <property type="entry name" value="ATP-grasp_RimK-type"/>
</dbReference>
<name>A0ABX7MPA9_9GAMM</name>
<evidence type="ECO:0000313" key="5">
    <source>
        <dbReference type="Proteomes" id="UP000663555"/>
    </source>
</evidence>
<keyword evidence="1" id="KW-0464">Manganese</keyword>